<name>A0ABS5B673_9STRE</name>
<gene>
    <name evidence="3" type="ORF">C4K46_08410</name>
</gene>
<evidence type="ECO:0000259" key="2">
    <source>
        <dbReference type="Pfam" id="PF13477"/>
    </source>
</evidence>
<evidence type="ECO:0000313" key="4">
    <source>
        <dbReference type="Proteomes" id="UP001519296"/>
    </source>
</evidence>
<dbReference type="InterPro" id="IPR050194">
    <property type="entry name" value="Glycosyltransferase_grp1"/>
</dbReference>
<dbReference type="RefSeq" id="WP_209628483.1">
    <property type="nucleotide sequence ID" value="NZ_PRDG01000005.1"/>
</dbReference>
<reference evidence="3 4" key="1">
    <citation type="submission" date="2018-02" db="EMBL/GenBank/DDBJ databases">
        <title>Draft genome sequence of Streptococcus oricebi CCUG 70868T type strain.</title>
        <authorList>
            <person name="Mendez V."/>
            <person name="Salva-Serra F."/>
            <person name="Jaen-Luchoro D."/>
            <person name="Gonzales-Siles L."/>
            <person name="Karlsson R."/>
            <person name="Engstrom-Jakobsson H."/>
            <person name="Busquets A."/>
            <person name="Gomila M."/>
            <person name="Pineiro-Iglesias B."/>
            <person name="Bennasar-Figueras A."/>
            <person name="Seeger M."/>
            <person name="Moore E."/>
        </authorList>
    </citation>
    <scope>NUCLEOTIDE SEQUENCE [LARGE SCALE GENOMIC DNA]</scope>
    <source>
        <strain evidence="3 4">CCUG 70868</strain>
    </source>
</reference>
<organism evidence="3 4">
    <name type="scientific">Streptococcus oricebi</name>
    <dbReference type="NCBI Taxonomy" id="1547447"/>
    <lineage>
        <taxon>Bacteria</taxon>
        <taxon>Bacillati</taxon>
        <taxon>Bacillota</taxon>
        <taxon>Bacilli</taxon>
        <taxon>Lactobacillales</taxon>
        <taxon>Streptococcaceae</taxon>
        <taxon>Streptococcus</taxon>
    </lineage>
</organism>
<evidence type="ECO:0000259" key="1">
    <source>
        <dbReference type="Pfam" id="PF00534"/>
    </source>
</evidence>
<protein>
    <submittedName>
        <fullName evidence="3">Glycosyltransferase family 1 protein</fullName>
    </submittedName>
</protein>
<evidence type="ECO:0000313" key="3">
    <source>
        <dbReference type="EMBL" id="MBP2623958.1"/>
    </source>
</evidence>
<dbReference type="Pfam" id="PF13477">
    <property type="entry name" value="Glyco_trans_4_2"/>
    <property type="match status" value="1"/>
</dbReference>
<dbReference type="InterPro" id="IPR028098">
    <property type="entry name" value="Glyco_trans_4-like_N"/>
</dbReference>
<dbReference type="Pfam" id="PF00534">
    <property type="entry name" value="Glycos_transf_1"/>
    <property type="match status" value="1"/>
</dbReference>
<dbReference type="SUPFAM" id="SSF53756">
    <property type="entry name" value="UDP-Glycosyltransferase/glycogen phosphorylase"/>
    <property type="match status" value="1"/>
</dbReference>
<dbReference type="Proteomes" id="UP001519296">
    <property type="component" value="Unassembled WGS sequence"/>
</dbReference>
<feature type="domain" description="Glycosyl transferase family 1" evidence="1">
    <location>
        <begin position="195"/>
        <end position="359"/>
    </location>
</feature>
<dbReference type="EMBL" id="PRDG01000005">
    <property type="protein sequence ID" value="MBP2623958.1"/>
    <property type="molecule type" value="Genomic_DNA"/>
</dbReference>
<dbReference type="Gene3D" id="3.40.50.2000">
    <property type="entry name" value="Glycogen Phosphorylase B"/>
    <property type="match status" value="2"/>
</dbReference>
<dbReference type="CDD" id="cd03808">
    <property type="entry name" value="GT4_CapM-like"/>
    <property type="match status" value="1"/>
</dbReference>
<proteinExistence type="predicted"/>
<feature type="domain" description="Glycosyltransferase subfamily 4-like N-terminal" evidence="2">
    <location>
        <begin position="22"/>
        <end position="156"/>
    </location>
</feature>
<dbReference type="PANTHER" id="PTHR45947">
    <property type="entry name" value="SULFOQUINOVOSYL TRANSFERASE SQD2"/>
    <property type="match status" value="1"/>
</dbReference>
<dbReference type="InterPro" id="IPR001296">
    <property type="entry name" value="Glyco_trans_1"/>
</dbReference>
<comment type="caution">
    <text evidence="3">The sequence shown here is derived from an EMBL/GenBank/DDBJ whole genome shotgun (WGS) entry which is preliminary data.</text>
</comment>
<dbReference type="PANTHER" id="PTHR45947:SF3">
    <property type="entry name" value="SULFOQUINOVOSYL TRANSFERASE SQD2"/>
    <property type="match status" value="1"/>
</dbReference>
<keyword evidence="4" id="KW-1185">Reference proteome</keyword>
<accession>A0ABS5B673</accession>
<sequence length="379" mass="42948">MKKALILASVASMIDQFNRENIKILQSLGYDVHVMTNFTDSGTITSEKSNLLKSDLKAMGVTYFNIPFKRSPFQLENLTAYRKVKDLMKKEGYSLLHCHSPIGGIIGRLAARENKIPTVIYTAHGFHFFKGASKLNWLIYYPIEKLFSRLTDILLTINEEDYQLASKKMKAKKILRLNGVGIDKERIRSRLASRSDLRARWNLSAQDILLLSVGELNDNKNQLTIIKALEKLNNPRLKYFIVGKGEGQTPLESYIKERPIADQVKLLGYCPNIEDIYPLADLFCFPSKREGMPVSLIEAMALGLPCLVSAIRGNNELIIDGEGGYLHAYDDVEAFAASIDKLTKNPELRKKMGAYNRKRADLYSQEAVNKEMLKIYSEI</sequence>